<reference evidence="2" key="1">
    <citation type="journal article" date="2019" name="bioRxiv">
        <title>The Genome of the Zebra Mussel, Dreissena polymorpha: A Resource for Invasive Species Research.</title>
        <authorList>
            <person name="McCartney M.A."/>
            <person name="Auch B."/>
            <person name="Kono T."/>
            <person name="Mallez S."/>
            <person name="Zhang Y."/>
            <person name="Obille A."/>
            <person name="Becker A."/>
            <person name="Abrahante J.E."/>
            <person name="Garbe J."/>
            <person name="Badalamenti J.P."/>
            <person name="Herman A."/>
            <person name="Mangelson H."/>
            <person name="Liachko I."/>
            <person name="Sullivan S."/>
            <person name="Sone E.D."/>
            <person name="Koren S."/>
            <person name="Silverstein K.A.T."/>
            <person name="Beckman K.B."/>
            <person name="Gohl D.M."/>
        </authorList>
    </citation>
    <scope>NUCLEOTIDE SEQUENCE</scope>
    <source>
        <strain evidence="2">Duluth1</strain>
        <tissue evidence="2">Whole animal</tissue>
    </source>
</reference>
<sequence>MMWMGMENNTKPIEWGWKQENDQLVPFLTQSNAAPVETLKIINCNYSVNPLHEAADTMYSPALLYSVLALLKTATSYNLQEVCTEDEEDETDSLSETNCTDEGDCVSDDSGQRNVIHCIS</sequence>
<organism evidence="2 3">
    <name type="scientific">Dreissena polymorpha</name>
    <name type="common">Zebra mussel</name>
    <name type="synonym">Mytilus polymorpha</name>
    <dbReference type="NCBI Taxonomy" id="45954"/>
    <lineage>
        <taxon>Eukaryota</taxon>
        <taxon>Metazoa</taxon>
        <taxon>Spiralia</taxon>
        <taxon>Lophotrochozoa</taxon>
        <taxon>Mollusca</taxon>
        <taxon>Bivalvia</taxon>
        <taxon>Autobranchia</taxon>
        <taxon>Heteroconchia</taxon>
        <taxon>Euheterodonta</taxon>
        <taxon>Imparidentia</taxon>
        <taxon>Neoheterodontei</taxon>
        <taxon>Myida</taxon>
        <taxon>Dreissenoidea</taxon>
        <taxon>Dreissenidae</taxon>
        <taxon>Dreissena</taxon>
    </lineage>
</organism>
<evidence type="ECO:0000313" key="2">
    <source>
        <dbReference type="EMBL" id="KAH3752618.1"/>
    </source>
</evidence>
<feature type="compositionally biased region" description="Acidic residues" evidence="1">
    <location>
        <begin position="83"/>
        <end position="107"/>
    </location>
</feature>
<dbReference type="Proteomes" id="UP000828390">
    <property type="component" value="Unassembled WGS sequence"/>
</dbReference>
<dbReference type="EMBL" id="JAIWYP010000010">
    <property type="protein sequence ID" value="KAH3752618.1"/>
    <property type="molecule type" value="Genomic_DNA"/>
</dbReference>
<keyword evidence="3" id="KW-1185">Reference proteome</keyword>
<name>A0A9D4IA57_DREPO</name>
<reference evidence="2" key="2">
    <citation type="submission" date="2020-11" db="EMBL/GenBank/DDBJ databases">
        <authorList>
            <person name="McCartney M.A."/>
            <person name="Auch B."/>
            <person name="Kono T."/>
            <person name="Mallez S."/>
            <person name="Becker A."/>
            <person name="Gohl D.M."/>
            <person name="Silverstein K.A.T."/>
            <person name="Koren S."/>
            <person name="Bechman K.B."/>
            <person name="Herman A."/>
            <person name="Abrahante J.E."/>
            <person name="Garbe J."/>
        </authorList>
    </citation>
    <scope>NUCLEOTIDE SEQUENCE</scope>
    <source>
        <strain evidence="2">Duluth1</strain>
        <tissue evidence="2">Whole animal</tissue>
    </source>
</reference>
<comment type="caution">
    <text evidence="2">The sequence shown here is derived from an EMBL/GenBank/DDBJ whole genome shotgun (WGS) entry which is preliminary data.</text>
</comment>
<accession>A0A9D4IA57</accession>
<feature type="region of interest" description="Disordered" evidence="1">
    <location>
        <begin position="83"/>
        <end position="108"/>
    </location>
</feature>
<proteinExistence type="predicted"/>
<dbReference type="AlphaFoldDB" id="A0A9D4IA57"/>
<evidence type="ECO:0000313" key="3">
    <source>
        <dbReference type="Proteomes" id="UP000828390"/>
    </source>
</evidence>
<evidence type="ECO:0000256" key="1">
    <source>
        <dbReference type="SAM" id="MobiDB-lite"/>
    </source>
</evidence>
<gene>
    <name evidence="2" type="ORF">DPMN_187239</name>
</gene>
<protein>
    <submittedName>
        <fullName evidence="2">Uncharacterized protein</fullName>
    </submittedName>
</protein>